<dbReference type="InterPro" id="IPR055235">
    <property type="entry name" value="ASD1_cat"/>
</dbReference>
<protein>
    <recommendedName>
        <fullName evidence="3">non-reducing end alpha-L-arabinofuranosidase</fullName>
        <ecNumber evidence="3">3.2.1.55</ecNumber>
    </recommendedName>
</protein>
<comment type="catalytic activity">
    <reaction evidence="1">
        <text>Hydrolysis of terminal non-reducing alpha-L-arabinofuranoside residues in alpha-L-arabinosides.</text>
        <dbReference type="EC" id="3.2.1.55"/>
    </reaction>
</comment>
<dbReference type="PANTHER" id="PTHR31776">
    <property type="entry name" value="ALPHA-L-ARABINOFURANOSIDASE 1"/>
    <property type="match status" value="1"/>
</dbReference>
<dbReference type="Gene3D" id="2.60.40.1180">
    <property type="entry name" value="Golgi alpha-mannosidase II"/>
    <property type="match status" value="1"/>
</dbReference>
<dbReference type="SMART" id="SM00813">
    <property type="entry name" value="Alpha-L-AF_C"/>
    <property type="match status" value="1"/>
</dbReference>
<evidence type="ECO:0000313" key="7">
    <source>
        <dbReference type="EMBL" id="SHF53046.1"/>
    </source>
</evidence>
<dbReference type="InterPro" id="IPR010720">
    <property type="entry name" value="Alpha-L-AF_C"/>
</dbReference>
<dbReference type="EC" id="3.2.1.55" evidence="3"/>
<dbReference type="EMBL" id="FQTV01000010">
    <property type="protein sequence ID" value="SHF53046.1"/>
    <property type="molecule type" value="Genomic_DNA"/>
</dbReference>
<dbReference type="Pfam" id="PF06964">
    <property type="entry name" value="Alpha-L-AF_C"/>
    <property type="match status" value="1"/>
</dbReference>
<dbReference type="OrthoDB" id="9758333at2"/>
<name>A0A1M5CEE6_9BACE</name>
<dbReference type="Pfam" id="PF22848">
    <property type="entry name" value="ASD1_dom"/>
    <property type="match status" value="1"/>
</dbReference>
<evidence type="ECO:0000313" key="8">
    <source>
        <dbReference type="Proteomes" id="UP000184509"/>
    </source>
</evidence>
<dbReference type="SUPFAM" id="SSF51445">
    <property type="entry name" value="(Trans)glycosidases"/>
    <property type="match status" value="1"/>
</dbReference>
<dbReference type="Gene3D" id="2.60.120.260">
    <property type="entry name" value="Galactose-binding domain-like"/>
    <property type="match status" value="1"/>
</dbReference>
<dbReference type="Gene3D" id="3.20.20.80">
    <property type="entry name" value="Glycosidases"/>
    <property type="match status" value="1"/>
</dbReference>
<gene>
    <name evidence="7" type="ORF">SAMN05444405_11013</name>
</gene>
<dbReference type="Proteomes" id="UP000184509">
    <property type="component" value="Unassembled WGS sequence"/>
</dbReference>
<dbReference type="InterPro" id="IPR051563">
    <property type="entry name" value="Glycosyl_Hydrolase_51"/>
</dbReference>
<keyword evidence="5" id="KW-0378">Hydrolase</keyword>
<proteinExistence type="inferred from homology"/>
<reference evidence="7 8" key="1">
    <citation type="submission" date="2016-11" db="EMBL/GenBank/DDBJ databases">
        <authorList>
            <person name="Jaros S."/>
            <person name="Januszkiewicz K."/>
            <person name="Wedrychowicz H."/>
        </authorList>
    </citation>
    <scope>NUCLEOTIDE SEQUENCE [LARGE SCALE GENOMIC DNA]</scope>
    <source>
        <strain evidence="7 8">DSM 26991</strain>
    </source>
</reference>
<evidence type="ECO:0000256" key="1">
    <source>
        <dbReference type="ARBA" id="ARBA00001462"/>
    </source>
</evidence>
<comment type="similarity">
    <text evidence="2">Belongs to the glycosyl hydrolase 51 family.</text>
</comment>
<evidence type="ECO:0000256" key="3">
    <source>
        <dbReference type="ARBA" id="ARBA00012670"/>
    </source>
</evidence>
<dbReference type="GO" id="GO:0046556">
    <property type="term" value="F:alpha-L-arabinofuranosidase activity"/>
    <property type="evidence" value="ECO:0007669"/>
    <property type="project" value="UniProtKB-EC"/>
</dbReference>
<dbReference type="GO" id="GO:0046373">
    <property type="term" value="P:L-arabinose metabolic process"/>
    <property type="evidence" value="ECO:0007669"/>
    <property type="project" value="InterPro"/>
</dbReference>
<dbReference type="SUPFAM" id="SSF51011">
    <property type="entry name" value="Glycosyl hydrolase domain"/>
    <property type="match status" value="1"/>
</dbReference>
<keyword evidence="8" id="KW-1185">Reference proteome</keyword>
<dbReference type="InterPro" id="IPR017853">
    <property type="entry name" value="GH"/>
</dbReference>
<dbReference type="PANTHER" id="PTHR31776:SF26">
    <property type="entry name" value="SECRETED ARABINOSIDASE"/>
    <property type="match status" value="1"/>
</dbReference>
<keyword evidence="4" id="KW-0732">Signal</keyword>
<accession>A0A1M5CEE6</accession>
<dbReference type="InterPro" id="IPR013780">
    <property type="entry name" value="Glyco_hydro_b"/>
</dbReference>
<organism evidence="7 8">
    <name type="scientific">Bacteroides luti</name>
    <dbReference type="NCBI Taxonomy" id="1297750"/>
    <lineage>
        <taxon>Bacteria</taxon>
        <taxon>Pseudomonadati</taxon>
        <taxon>Bacteroidota</taxon>
        <taxon>Bacteroidia</taxon>
        <taxon>Bacteroidales</taxon>
        <taxon>Bacteroidaceae</taxon>
        <taxon>Bacteroides</taxon>
    </lineage>
</organism>
<dbReference type="RefSeq" id="WP_073402113.1">
    <property type="nucleotide sequence ID" value="NZ_FQTV01000010.1"/>
</dbReference>
<evidence type="ECO:0000256" key="4">
    <source>
        <dbReference type="ARBA" id="ARBA00022729"/>
    </source>
</evidence>
<sequence length="661" mass="73942">MKTFFSQRLTCNSFQSLALLGICFLFPLTIQAAKGGKKISPDLFGLFFEDINYSADGGLYAELVQNRSFEYNPTERREWNPYSFWEYITPGFSYGKISVETSSPIHPNNPHYMVLDIEHVGHEANTPGLSGVGIKNSGFSGMVVKAGDKYNFSMFARQLSKEPIELNISLQTPKGKVLAETKISTSTDSWNKYTASLTPTESNDTVSLVVLATTKGKLAMDVISLFPEKTFKNRPNGLRADLAQLLADMKPRFIRFPGGCLSHGDGLENMYRWKNTIGPIEQRKEQRNIWGYHQTTGLGYFEYFQFCEDIGAKPLPVLPAAVSCQNSGGTWRVGGTGQKAIPMDEMQDYIQEVLDLIEWANAPATSTWGAKRAAAGHPAPFNLQYVGIGNEDKITPEFEERFKIIFNAVKAKHPEITVVGTVGPSPDGEDFTKGWKLADDLKVPVVDEHYYTDPNWFISHQNRYDSYKRNATEVYLGEYASWGNKMRNAISEAAYMTALERNGDVVRMASYAPLLAKKDFTQWKTDMIFFDNTRINPTPNYYVQKMFSANQGDYYFDNVIQKDEKDANLAASCVQDSKTGDIILKMVNFGSESKPMKINLKGLGNVSSKAEQNVLTGDAEAENTLENPQVVVPIKSIVKIKKAFDYSAPAMSLTVIRIKTK</sequence>
<dbReference type="STRING" id="1297750.SAMN05444405_11013"/>
<dbReference type="AlphaFoldDB" id="A0A1M5CEE6"/>
<evidence type="ECO:0000256" key="2">
    <source>
        <dbReference type="ARBA" id="ARBA00007186"/>
    </source>
</evidence>
<evidence type="ECO:0000259" key="6">
    <source>
        <dbReference type="SMART" id="SM00813"/>
    </source>
</evidence>
<evidence type="ECO:0000256" key="5">
    <source>
        <dbReference type="ARBA" id="ARBA00022801"/>
    </source>
</evidence>
<feature type="domain" description="Alpha-L-arabinofuranosidase C-terminal" evidence="6">
    <location>
        <begin position="477"/>
        <end position="652"/>
    </location>
</feature>